<comment type="caution">
    <text evidence="2">The sequence shown here is derived from an EMBL/GenBank/DDBJ whole genome shotgun (WGS) entry which is preliminary data.</text>
</comment>
<organism evidence="2 3">
    <name type="scientific">Bilophila wadsworthia (strain 3_1_6)</name>
    <dbReference type="NCBI Taxonomy" id="563192"/>
    <lineage>
        <taxon>Bacteria</taxon>
        <taxon>Pseudomonadati</taxon>
        <taxon>Thermodesulfobacteriota</taxon>
        <taxon>Desulfovibrionia</taxon>
        <taxon>Desulfovibrionales</taxon>
        <taxon>Desulfovibrionaceae</taxon>
        <taxon>Bilophila</taxon>
    </lineage>
</organism>
<reference evidence="2 3" key="1">
    <citation type="submission" date="2010-10" db="EMBL/GenBank/DDBJ databases">
        <authorList>
            <consortium name="The Broad Institute Genome Sequencing Platform"/>
            <person name="Ward D."/>
            <person name="Earl A."/>
            <person name="Feldgarden M."/>
            <person name="Young S.K."/>
            <person name="Gargeya S."/>
            <person name="Zeng Q."/>
            <person name="Alvarado L."/>
            <person name="Berlin A."/>
            <person name="Bochicchio J."/>
            <person name="Chapman S.B."/>
            <person name="Chen Z."/>
            <person name="Freedman E."/>
            <person name="Gellesch M."/>
            <person name="Goldberg J."/>
            <person name="Griggs A."/>
            <person name="Gujja S."/>
            <person name="Heilman E."/>
            <person name="Heiman D."/>
            <person name="Howarth C."/>
            <person name="Mehta T."/>
            <person name="Neiman D."/>
            <person name="Pearson M."/>
            <person name="Roberts A."/>
            <person name="Saif S."/>
            <person name="Shea T."/>
            <person name="Shenoy N."/>
            <person name="Sisk P."/>
            <person name="Stolte C."/>
            <person name="Sykes S."/>
            <person name="White J."/>
            <person name="Yandava C."/>
            <person name="Allen-Vercoe E."/>
            <person name="Sibley C."/>
            <person name="Ambrose C.E."/>
            <person name="Strauss J."/>
            <person name="Daigneault M."/>
            <person name="Haas B."/>
            <person name="Nusbaum C."/>
            <person name="Birren B."/>
        </authorList>
    </citation>
    <scope>NUCLEOTIDE SEQUENCE [LARGE SCALE GENOMIC DNA]</scope>
    <source>
        <strain evidence="2 3">3_1_6</strain>
    </source>
</reference>
<proteinExistence type="predicted"/>
<accession>E5Y9K4</accession>
<name>E5Y9K4_BILW3</name>
<evidence type="ECO:0000313" key="3">
    <source>
        <dbReference type="Proteomes" id="UP000006034"/>
    </source>
</evidence>
<keyword evidence="3" id="KW-1185">Reference proteome</keyword>
<protein>
    <submittedName>
        <fullName evidence="2">Uncharacterized protein</fullName>
    </submittedName>
</protein>
<evidence type="ECO:0000313" key="2">
    <source>
        <dbReference type="EMBL" id="EFV43396.1"/>
    </source>
</evidence>
<dbReference type="Proteomes" id="UP000006034">
    <property type="component" value="Unassembled WGS sequence"/>
</dbReference>
<dbReference type="STRING" id="563192.HMPREF0179_02919"/>
<dbReference type="HOGENOM" id="CLU_3077279_0_0_7"/>
<gene>
    <name evidence="2" type="ORF">HMPREF0179_02919</name>
</gene>
<keyword evidence="1" id="KW-0472">Membrane</keyword>
<sequence length="52" mass="5907">MISNVYMKHAKVSLERPKKVDRARVAAVIIFMAVMLGICILPQILYGMEAMR</sequence>
<dbReference type="RefSeq" id="WP_005029130.1">
    <property type="nucleotide sequence ID" value="NZ_KE150238.1"/>
</dbReference>
<keyword evidence="1" id="KW-0812">Transmembrane</keyword>
<keyword evidence="1" id="KW-1133">Transmembrane helix</keyword>
<dbReference type="GeneID" id="78087811"/>
<evidence type="ECO:0000256" key="1">
    <source>
        <dbReference type="SAM" id="Phobius"/>
    </source>
</evidence>
<feature type="transmembrane region" description="Helical" evidence="1">
    <location>
        <begin position="25"/>
        <end position="46"/>
    </location>
</feature>
<reference evidence="2 3" key="2">
    <citation type="submission" date="2013-04" db="EMBL/GenBank/DDBJ databases">
        <title>The Genome Sequence of Bilophila wadsworthia 3_1_6.</title>
        <authorList>
            <consortium name="The Broad Institute Genomics Platform"/>
            <person name="Earl A."/>
            <person name="Ward D."/>
            <person name="Feldgarden M."/>
            <person name="Gevers D."/>
            <person name="Sibley C."/>
            <person name="Strauss J."/>
            <person name="Allen-Vercoe E."/>
            <person name="Walker B."/>
            <person name="Young S."/>
            <person name="Zeng Q."/>
            <person name="Gargeya S."/>
            <person name="Fitzgerald M."/>
            <person name="Haas B."/>
            <person name="Abouelleil A."/>
            <person name="Allen A.W."/>
            <person name="Alvarado L."/>
            <person name="Arachchi H.M."/>
            <person name="Berlin A.M."/>
            <person name="Chapman S.B."/>
            <person name="Gainer-Dewar J."/>
            <person name="Goldberg J."/>
            <person name="Griggs A."/>
            <person name="Gujja S."/>
            <person name="Hansen M."/>
            <person name="Howarth C."/>
            <person name="Imamovic A."/>
            <person name="Ireland A."/>
            <person name="Larimer J."/>
            <person name="McCowan C."/>
            <person name="Murphy C."/>
            <person name="Pearson M."/>
            <person name="Poon T.W."/>
            <person name="Priest M."/>
            <person name="Roberts A."/>
            <person name="Saif S."/>
            <person name="Shea T."/>
            <person name="Sisk P."/>
            <person name="Sykes S."/>
            <person name="Wortman J."/>
            <person name="Nusbaum C."/>
            <person name="Birren B."/>
        </authorList>
    </citation>
    <scope>NUCLEOTIDE SEQUENCE [LARGE SCALE GENOMIC DNA]</scope>
    <source>
        <strain evidence="2 3">3_1_6</strain>
    </source>
</reference>
<dbReference type="AlphaFoldDB" id="E5Y9K4"/>
<dbReference type="EMBL" id="ADCP02000001">
    <property type="protein sequence ID" value="EFV43396.1"/>
    <property type="molecule type" value="Genomic_DNA"/>
</dbReference>